<evidence type="ECO:0000256" key="3">
    <source>
        <dbReference type="ARBA" id="ARBA00022692"/>
    </source>
</evidence>
<feature type="transmembrane region" description="Helical" evidence="6">
    <location>
        <begin position="79"/>
        <end position="97"/>
    </location>
</feature>
<dbReference type="RefSeq" id="XP_065657385.1">
    <property type="nucleotide sequence ID" value="XM_065801313.1"/>
</dbReference>
<keyword evidence="5 6" id="KW-0472">Membrane</keyword>
<evidence type="ECO:0000256" key="4">
    <source>
        <dbReference type="ARBA" id="ARBA00022989"/>
    </source>
</evidence>
<evidence type="ECO:0000256" key="5">
    <source>
        <dbReference type="ARBA" id="ARBA00023136"/>
    </source>
</evidence>
<comment type="similarity">
    <text evidence="2 6">Belongs to the peroxisomal membrane protein PXMP2/4 family.</text>
</comment>
<evidence type="ECO:0000313" key="7">
    <source>
        <dbReference type="Proteomes" id="UP001652625"/>
    </source>
</evidence>
<keyword evidence="3 6" id="KW-0812">Transmembrane</keyword>
<accession>A0ABM4C705</accession>
<proteinExistence type="inferred from homology"/>
<reference evidence="8" key="1">
    <citation type="submission" date="2025-08" db="UniProtKB">
        <authorList>
            <consortium name="RefSeq"/>
        </authorList>
    </citation>
    <scope>IDENTIFICATION</scope>
</reference>
<dbReference type="PANTHER" id="PTHR11266:SF8">
    <property type="entry name" value="MPV17-LIKE PROTEIN 2"/>
    <property type="match status" value="1"/>
</dbReference>
<dbReference type="Pfam" id="PF04117">
    <property type="entry name" value="Mpv17_PMP22"/>
    <property type="match status" value="1"/>
</dbReference>
<feature type="transmembrane region" description="Helical" evidence="6">
    <location>
        <begin position="117"/>
        <end position="138"/>
    </location>
</feature>
<evidence type="ECO:0000256" key="6">
    <source>
        <dbReference type="RuleBase" id="RU363053"/>
    </source>
</evidence>
<evidence type="ECO:0000313" key="8">
    <source>
        <dbReference type="RefSeq" id="XP_065657385.1"/>
    </source>
</evidence>
<name>A0ABM4C705_HYDVU</name>
<keyword evidence="4 6" id="KW-1133">Transmembrane helix</keyword>
<dbReference type="GeneID" id="101237567"/>
<keyword evidence="7" id="KW-1185">Reference proteome</keyword>
<dbReference type="InterPro" id="IPR007248">
    <property type="entry name" value="Mpv17_PMP22"/>
</dbReference>
<protein>
    <submittedName>
        <fullName evidence="8">Mpv17-like protein 2 isoform X3</fullName>
    </submittedName>
</protein>
<sequence length="215" mass="25180">MFFYSKTISLVKCFKRFPYRTSIHQNFVSVYEFSFSPKYLLYTNTFLSILLCGSADFVQQNIEKYFSKKDRDYDFKRTWFMMIYGGVAAPISHFWYIALDRLIMKGSIHAVVVKKLLADQLICSPFFTIYFFLTISILQGHTVEKTKVEIKENALSVYMVDCMVWPPVQAINFYLIPSHLRVIYIAVASFGWDIFLSYSKFKDSNIKEDYLSVAG</sequence>
<comment type="subcellular location">
    <subcellularLocation>
        <location evidence="1">Membrane</location>
        <topology evidence="1">Multi-pass membrane protein</topology>
    </subcellularLocation>
</comment>
<evidence type="ECO:0000256" key="2">
    <source>
        <dbReference type="ARBA" id="ARBA00006824"/>
    </source>
</evidence>
<evidence type="ECO:0000256" key="1">
    <source>
        <dbReference type="ARBA" id="ARBA00004141"/>
    </source>
</evidence>
<dbReference type="PANTHER" id="PTHR11266">
    <property type="entry name" value="PEROXISOMAL MEMBRANE PROTEIN 2, PXMP2 MPV17"/>
    <property type="match status" value="1"/>
</dbReference>
<dbReference type="Proteomes" id="UP001652625">
    <property type="component" value="Chromosome 07"/>
</dbReference>
<feature type="transmembrane region" description="Helical" evidence="6">
    <location>
        <begin position="39"/>
        <end position="58"/>
    </location>
</feature>
<organism evidence="7 8">
    <name type="scientific">Hydra vulgaris</name>
    <name type="common">Hydra</name>
    <name type="synonym">Hydra attenuata</name>
    <dbReference type="NCBI Taxonomy" id="6087"/>
    <lineage>
        <taxon>Eukaryota</taxon>
        <taxon>Metazoa</taxon>
        <taxon>Cnidaria</taxon>
        <taxon>Hydrozoa</taxon>
        <taxon>Hydroidolina</taxon>
        <taxon>Anthoathecata</taxon>
        <taxon>Aplanulata</taxon>
        <taxon>Hydridae</taxon>
        <taxon>Hydra</taxon>
    </lineage>
</organism>
<gene>
    <name evidence="8" type="primary">LOC101237567</name>
</gene>